<dbReference type="GO" id="GO:0005681">
    <property type="term" value="C:spliceosomal complex"/>
    <property type="evidence" value="ECO:0007669"/>
    <property type="project" value="TreeGrafter"/>
</dbReference>
<dbReference type="PANTHER" id="PTHR19411:SF0">
    <property type="entry name" value="PROTEIN BUD31 HOMOLOG"/>
    <property type="match status" value="1"/>
</dbReference>
<dbReference type="OrthoDB" id="277109at2759"/>
<proteinExistence type="inferred from homology"/>
<dbReference type="InterPro" id="IPR001748">
    <property type="entry name" value="BUD31"/>
</dbReference>
<feature type="compositionally biased region" description="Basic and acidic residues" evidence="4">
    <location>
        <begin position="83"/>
        <end position="92"/>
    </location>
</feature>
<dbReference type="PANTHER" id="PTHR19411">
    <property type="entry name" value="PROTEIN BUD31-RELATED"/>
    <property type="match status" value="1"/>
</dbReference>
<keyword evidence="6" id="KW-1185">Reference proteome</keyword>
<comment type="similarity">
    <text evidence="2">Belongs to the BUD31 (G10) family.</text>
</comment>
<gene>
    <name evidence="5" type="ORF">STCU_04414</name>
</gene>
<keyword evidence="3" id="KW-0539">Nucleus</keyword>
<accession>S9UFN4</accession>
<evidence type="ECO:0000313" key="5">
    <source>
        <dbReference type="EMBL" id="EPY29607.1"/>
    </source>
</evidence>
<dbReference type="Pfam" id="PF01125">
    <property type="entry name" value="BUD31"/>
    <property type="match status" value="1"/>
</dbReference>
<evidence type="ECO:0000256" key="1">
    <source>
        <dbReference type="ARBA" id="ARBA00004123"/>
    </source>
</evidence>
<dbReference type="Proteomes" id="UP000015354">
    <property type="component" value="Unassembled WGS sequence"/>
</dbReference>
<evidence type="ECO:0000256" key="3">
    <source>
        <dbReference type="ARBA" id="ARBA00023242"/>
    </source>
</evidence>
<evidence type="ECO:0000256" key="2">
    <source>
        <dbReference type="ARBA" id="ARBA00005287"/>
    </source>
</evidence>
<dbReference type="AlphaFoldDB" id="S9UFN4"/>
<feature type="non-terminal residue" evidence="5">
    <location>
        <position position="232"/>
    </location>
</feature>
<name>S9UFN4_9TRYP</name>
<dbReference type="EMBL" id="ATMH01004414">
    <property type="protein sequence ID" value="EPY29607.1"/>
    <property type="molecule type" value="Genomic_DNA"/>
</dbReference>
<comment type="caution">
    <text evidence="5">The sequence shown here is derived from an EMBL/GenBank/DDBJ whole genome shotgun (WGS) entry which is preliminary data.</text>
</comment>
<feature type="compositionally biased region" description="Low complexity" evidence="4">
    <location>
        <begin position="39"/>
        <end position="64"/>
    </location>
</feature>
<feature type="region of interest" description="Disordered" evidence="4">
    <location>
        <begin position="99"/>
        <end position="118"/>
    </location>
</feature>
<dbReference type="GO" id="GO:0000398">
    <property type="term" value="P:mRNA splicing, via spliceosome"/>
    <property type="evidence" value="ECO:0007669"/>
    <property type="project" value="TreeGrafter"/>
</dbReference>
<reference evidence="5 6" key="1">
    <citation type="journal article" date="2013" name="PLoS ONE">
        <title>Predicting the Proteins of Angomonas deanei, Strigomonas culicis and Their Respective Endosymbionts Reveals New Aspects of the Trypanosomatidae Family.</title>
        <authorList>
            <person name="Motta M.C."/>
            <person name="Martins A.C."/>
            <person name="de Souza S.S."/>
            <person name="Catta-Preta C.M."/>
            <person name="Silva R."/>
            <person name="Klein C.C."/>
            <person name="de Almeida L.G."/>
            <person name="de Lima Cunha O."/>
            <person name="Ciapina L.P."/>
            <person name="Brocchi M."/>
            <person name="Colabardini A.C."/>
            <person name="de Araujo Lima B."/>
            <person name="Machado C.R."/>
            <person name="de Almeida Soares C.M."/>
            <person name="Probst C.M."/>
            <person name="de Menezes C.B."/>
            <person name="Thompson C.E."/>
            <person name="Bartholomeu D.C."/>
            <person name="Gradia D.F."/>
            <person name="Pavoni D.P."/>
            <person name="Grisard E.C."/>
            <person name="Fantinatti-Garboggini F."/>
            <person name="Marchini F.K."/>
            <person name="Rodrigues-Luiz G.F."/>
            <person name="Wagner G."/>
            <person name="Goldman G.H."/>
            <person name="Fietto J.L."/>
            <person name="Elias M.C."/>
            <person name="Goldman M.H."/>
            <person name="Sagot M.F."/>
            <person name="Pereira M."/>
            <person name="Stoco P.H."/>
            <person name="de Mendonca-Neto R.P."/>
            <person name="Teixeira S.M."/>
            <person name="Maciel T.E."/>
            <person name="de Oliveira Mendes T.A."/>
            <person name="Urmenyi T.P."/>
            <person name="de Souza W."/>
            <person name="Schenkman S."/>
            <person name="de Vasconcelos A.T."/>
        </authorList>
    </citation>
    <scope>NUCLEOTIDE SEQUENCE [LARGE SCALE GENOMIC DNA]</scope>
</reference>
<feature type="region of interest" description="Disordered" evidence="4">
    <location>
        <begin position="33"/>
        <end position="92"/>
    </location>
</feature>
<comment type="subcellular location">
    <subcellularLocation>
        <location evidence="1">Nucleus</location>
    </subcellularLocation>
</comment>
<evidence type="ECO:0000313" key="6">
    <source>
        <dbReference type="Proteomes" id="UP000015354"/>
    </source>
</evidence>
<feature type="region of interest" description="Disordered" evidence="4">
    <location>
        <begin position="197"/>
        <end position="221"/>
    </location>
</feature>
<evidence type="ECO:0000256" key="4">
    <source>
        <dbReference type="SAM" id="MobiDB-lite"/>
    </source>
</evidence>
<sequence>MPRIRPGMKKPPPGFEIVNEKLDEYEEDMKLALQEESNGVVGRTTTQQQGKRQRAAEAALSAAAKRTRADVDEENGGADPPPGDDRRPGDVKDEATLDEDKVNQQEGGEEGGESPVPPLWKIAKINYDRTRFVFDAYARKKAITKEVFDYCVEMQFIDGGLARRWRLPGYEKLCCTACGTPGGASIAAGITSRFALRDKSERKQKQQQQQQQQQGDGGESGDTAVCLCRVPA</sequence>
<organism evidence="5 6">
    <name type="scientific">Strigomonas culicis</name>
    <dbReference type="NCBI Taxonomy" id="28005"/>
    <lineage>
        <taxon>Eukaryota</taxon>
        <taxon>Discoba</taxon>
        <taxon>Euglenozoa</taxon>
        <taxon>Kinetoplastea</taxon>
        <taxon>Metakinetoplastina</taxon>
        <taxon>Trypanosomatida</taxon>
        <taxon>Trypanosomatidae</taxon>
        <taxon>Strigomonadinae</taxon>
        <taxon>Strigomonas</taxon>
    </lineage>
</organism>
<protein>
    <submittedName>
        <fullName evidence="5">Bud site selection protein 31</fullName>
    </submittedName>
</protein>